<proteinExistence type="predicted"/>
<name>A0ABT4M7H1_9NOCA</name>
<reference evidence="1" key="1">
    <citation type="submission" date="2022-12" db="EMBL/GenBank/DDBJ databases">
        <authorList>
            <person name="Krivoruchko A.V."/>
            <person name="Elkin A."/>
        </authorList>
    </citation>
    <scope>NUCLEOTIDE SEQUENCE</scope>
    <source>
        <strain evidence="1">IEGM 1391</strain>
    </source>
</reference>
<protein>
    <submittedName>
        <fullName evidence="1">Uncharacterized protein</fullName>
    </submittedName>
</protein>
<comment type="caution">
    <text evidence="1">The sequence shown here is derived from an EMBL/GenBank/DDBJ whole genome shotgun (WGS) entry which is preliminary data.</text>
</comment>
<keyword evidence="2" id="KW-1185">Reference proteome</keyword>
<evidence type="ECO:0000313" key="2">
    <source>
        <dbReference type="Proteomes" id="UP001081071"/>
    </source>
</evidence>
<dbReference type="EMBL" id="JAPWIJ010000001">
    <property type="protein sequence ID" value="MCZ4516902.1"/>
    <property type="molecule type" value="Genomic_DNA"/>
</dbReference>
<organism evidence="1 2">
    <name type="scientific">Rhodococcus ruber</name>
    <dbReference type="NCBI Taxonomy" id="1830"/>
    <lineage>
        <taxon>Bacteria</taxon>
        <taxon>Bacillati</taxon>
        <taxon>Actinomycetota</taxon>
        <taxon>Actinomycetes</taxon>
        <taxon>Mycobacteriales</taxon>
        <taxon>Nocardiaceae</taxon>
        <taxon>Rhodococcus</taxon>
    </lineage>
</organism>
<evidence type="ECO:0000313" key="1">
    <source>
        <dbReference type="EMBL" id="MCZ4516902.1"/>
    </source>
</evidence>
<dbReference type="RefSeq" id="WP_269601543.1">
    <property type="nucleotide sequence ID" value="NZ_JAPWIJ010000001.1"/>
</dbReference>
<gene>
    <name evidence="1" type="ORF">O4220_00130</name>
</gene>
<dbReference type="Proteomes" id="UP001081071">
    <property type="component" value="Unassembled WGS sequence"/>
</dbReference>
<accession>A0ABT4M7H1</accession>
<sequence length="201" mass="22732">MALPAYTPGSIDWPYLDRDSAARLWVELGTWVEWLRDRYELGRTIPPCWFKHGPVVEELTAAMFARREAYQQGKNAYHGGPAAWHYQVLWPMVHRMKSITDFEQCTPHVCGLTPPTPAVAGDFAEFIATDIDAREDAPIDSPPDDDAPAVSRSELTMEEVIDMIDTDRAVAEDPADDFTAVIIDDARWEYDEDNETYRPAG</sequence>